<evidence type="ECO:0000313" key="4">
    <source>
        <dbReference type="Proteomes" id="UP000247702"/>
    </source>
</evidence>
<keyword evidence="4" id="KW-1185">Reference proteome</keyword>
<dbReference type="OrthoDB" id="2316654at2759"/>
<dbReference type="Gene3D" id="6.10.250.1080">
    <property type="match status" value="1"/>
</dbReference>
<dbReference type="Proteomes" id="UP000247702">
    <property type="component" value="Unassembled WGS sequence"/>
</dbReference>
<dbReference type="EMBL" id="BEXD01002447">
    <property type="protein sequence ID" value="GBB98352.1"/>
    <property type="molecule type" value="Genomic_DNA"/>
</dbReference>
<evidence type="ECO:0000313" key="2">
    <source>
        <dbReference type="EMBL" id="GBB98352.1"/>
    </source>
</evidence>
<comment type="caution">
    <text evidence="2">The sequence shown here is derived from an EMBL/GenBank/DDBJ whole genome shotgun (WGS) entry which is preliminary data.</text>
</comment>
<gene>
    <name evidence="3" type="ORF">RCL2_002390200</name>
    <name evidence="2" type="ORF">RclHR1_03200002</name>
</gene>
<name>A0A2Z6RBH8_9GLOM</name>
<reference evidence="3" key="2">
    <citation type="submission" date="2019-10" db="EMBL/GenBank/DDBJ databases">
        <title>Conservation and host-specific expression of non-tandemly repeated heterogenous ribosome RNA gene in arbuscular mycorrhizal fungi.</title>
        <authorList>
            <person name="Maeda T."/>
            <person name="Kobayashi Y."/>
            <person name="Nakagawa T."/>
            <person name="Ezawa T."/>
            <person name="Yamaguchi K."/>
            <person name="Bino T."/>
            <person name="Nishimoto Y."/>
            <person name="Shigenobu S."/>
            <person name="Kawaguchi M."/>
        </authorList>
    </citation>
    <scope>NUCLEOTIDE SEQUENCE</scope>
    <source>
        <strain evidence="3">HR1</strain>
    </source>
</reference>
<protein>
    <submittedName>
        <fullName evidence="2">Uncharacterized protein</fullName>
    </submittedName>
</protein>
<organism evidence="2 4">
    <name type="scientific">Rhizophagus clarus</name>
    <dbReference type="NCBI Taxonomy" id="94130"/>
    <lineage>
        <taxon>Eukaryota</taxon>
        <taxon>Fungi</taxon>
        <taxon>Fungi incertae sedis</taxon>
        <taxon>Mucoromycota</taxon>
        <taxon>Glomeromycotina</taxon>
        <taxon>Glomeromycetes</taxon>
        <taxon>Glomerales</taxon>
        <taxon>Glomeraceae</taxon>
        <taxon>Rhizophagus</taxon>
    </lineage>
</organism>
<feature type="coiled-coil region" evidence="1">
    <location>
        <begin position="16"/>
        <end position="78"/>
    </location>
</feature>
<dbReference type="AlphaFoldDB" id="A0A2Z6RBH8"/>
<evidence type="ECO:0000256" key="1">
    <source>
        <dbReference type="SAM" id="Coils"/>
    </source>
</evidence>
<dbReference type="Proteomes" id="UP000615446">
    <property type="component" value="Unassembled WGS sequence"/>
</dbReference>
<evidence type="ECO:0000313" key="3">
    <source>
        <dbReference type="EMBL" id="GES97317.1"/>
    </source>
</evidence>
<sequence>MENESVNTGDELQDRNEYFKNENANLKMKLKEYEKITESLKAETESLKAETESLKAEIQSLKQKNDDLEAEASRYQSALGIATNFDYSDDQNLNVKLNEDILSLHDTLEIYVTNLKPKIDVNVDNAKQLLRKFNCQTDKEPEKPLIKAALQRHVLEEILDKAESYFKCSNNEYFLESDIVESATNLTGLMERLYHNRLGDDEITRLIPIRLRQQIYIALGTRGFNDIKESISKYNQHKFINVISKKLNEMMDKFREIRDIEKKKYVNGLAKGLVRDVVRIFYFRLPTQEPVAKYHWFNNNEKINRITMKSSWDEDEIDDLVVAVCSFPMIYKPDNDGDKICTPAKVSTRHFIEKNLLEECKDVISTFAKTIIPDDYSALSLQVNENEFF</sequence>
<keyword evidence="1" id="KW-0175">Coiled coil</keyword>
<proteinExistence type="predicted"/>
<dbReference type="EMBL" id="BLAL01000257">
    <property type="protein sequence ID" value="GES97317.1"/>
    <property type="molecule type" value="Genomic_DNA"/>
</dbReference>
<accession>A0A2Z6RBH8</accession>
<reference evidence="2 4" key="1">
    <citation type="submission" date="2017-11" db="EMBL/GenBank/DDBJ databases">
        <title>The genome of Rhizophagus clarus HR1 reveals common genetic basis of auxotrophy among arbuscular mycorrhizal fungi.</title>
        <authorList>
            <person name="Kobayashi Y."/>
        </authorList>
    </citation>
    <scope>NUCLEOTIDE SEQUENCE [LARGE SCALE GENOMIC DNA]</scope>
    <source>
        <strain evidence="2 4">HR1</strain>
    </source>
</reference>